<sequence>MISPWQRRRQPDDVPTPVAVAVSDFCRRAKAPAPAQQVREALALLTEDEDFRVRALTDGEPETSPLGPFAVVDILRGVTPALAAQRQECGYYDVAQELVQVREEKTPPPAPAPTTPVFALPTPPSEETDAKTGRRKSAKAEAAAVQERIAPKKRAADAEDADTAAPAPAPQAPQEEEEAPRFLKRELPRPRGRFTRVEAQRLSFFELTRAEGKETLEAAIEATEHRYSLLRTLEHRYNGPRGELTQVDMENVLRQHGIMESLEARERHNIETAYASQRGATGRVAWALGLSPSELQRLTHALKLEEVVEALRERFRNEVLATGHLTHRLDLLGRDKYLVDLGIQKRFADALRKELERLAKDALPDATDLHSLANVVGRKHGAPAELVTRAFERLNLTEGLRKQLSAQAQSPSN</sequence>
<dbReference type="KEGG" id="ccx:COCOR_04304"/>
<name>H8N0K8_CORCM</name>
<protein>
    <submittedName>
        <fullName evidence="2">Uncharacterized protein</fullName>
    </submittedName>
</protein>
<dbReference type="Proteomes" id="UP000007587">
    <property type="component" value="Chromosome"/>
</dbReference>
<dbReference type="AlphaFoldDB" id="H8N0K8"/>
<reference evidence="2 3" key="1">
    <citation type="journal article" date="2012" name="J. Bacteriol.">
        <title>Complete Genome Sequence of the Fruiting Myxobacterium Corallococcus coralloides DSM 2259.</title>
        <authorList>
            <person name="Huntley S."/>
            <person name="Zhang Y."/>
            <person name="Treuner-Lange A."/>
            <person name="Kneip S."/>
            <person name="Sensen C.W."/>
            <person name="Sogaard-Andersen L."/>
        </authorList>
    </citation>
    <scope>NUCLEOTIDE SEQUENCE [LARGE SCALE GENOMIC DNA]</scope>
    <source>
        <strain evidence="3">ATCC 25202 / DSM 2259 / NBRC 100086 / M2</strain>
    </source>
</reference>
<reference evidence="3" key="2">
    <citation type="submission" date="2012-03" db="EMBL/GenBank/DDBJ databases">
        <title>Genome sequence of the fruiting myxobacterium Corallococcus coralloides DSM 2259.</title>
        <authorList>
            <person name="Huntley S."/>
            <person name="Zhang Y."/>
            <person name="Treuner-Lange A."/>
            <person name="Sensen C.W."/>
            <person name="Sogaard-Andersen L."/>
        </authorList>
    </citation>
    <scope>NUCLEOTIDE SEQUENCE [LARGE SCALE GENOMIC DNA]</scope>
    <source>
        <strain evidence="3">ATCC 25202 / DSM 2259 / NBRC 100086 / M2</strain>
    </source>
</reference>
<gene>
    <name evidence="2" type="ordered locus">COCOR_04304</name>
</gene>
<evidence type="ECO:0000313" key="2">
    <source>
        <dbReference type="EMBL" id="AFE05754.1"/>
    </source>
</evidence>
<dbReference type="STRING" id="1144275.COCOR_04304"/>
<dbReference type="EMBL" id="CP003389">
    <property type="protein sequence ID" value="AFE05754.1"/>
    <property type="molecule type" value="Genomic_DNA"/>
</dbReference>
<organism evidence="2 3">
    <name type="scientific">Corallococcus coralloides (strain ATCC 25202 / DSM 2259 / NBRC 100086 / M2)</name>
    <name type="common">Myxococcus coralloides</name>
    <dbReference type="NCBI Taxonomy" id="1144275"/>
    <lineage>
        <taxon>Bacteria</taxon>
        <taxon>Pseudomonadati</taxon>
        <taxon>Myxococcota</taxon>
        <taxon>Myxococcia</taxon>
        <taxon>Myxococcales</taxon>
        <taxon>Cystobacterineae</taxon>
        <taxon>Myxococcaceae</taxon>
        <taxon>Corallococcus</taxon>
    </lineage>
</organism>
<dbReference type="RefSeq" id="WP_014397113.1">
    <property type="nucleotide sequence ID" value="NC_017030.1"/>
</dbReference>
<evidence type="ECO:0000256" key="1">
    <source>
        <dbReference type="SAM" id="MobiDB-lite"/>
    </source>
</evidence>
<dbReference type="OrthoDB" id="5379575at2"/>
<proteinExistence type="predicted"/>
<keyword evidence="3" id="KW-1185">Reference proteome</keyword>
<dbReference type="HOGENOM" id="CLU_038251_0_0_7"/>
<accession>H8N0K8</accession>
<feature type="region of interest" description="Disordered" evidence="1">
    <location>
        <begin position="104"/>
        <end position="187"/>
    </location>
</feature>
<evidence type="ECO:0000313" key="3">
    <source>
        <dbReference type="Proteomes" id="UP000007587"/>
    </source>
</evidence>
<dbReference type="InParanoid" id="H8N0K8"/>
<dbReference type="eggNOG" id="COG4987">
    <property type="taxonomic scope" value="Bacteria"/>
</dbReference>